<dbReference type="PANTHER" id="PTHR37299">
    <property type="entry name" value="TRANSCRIPTIONAL REGULATOR-RELATED"/>
    <property type="match status" value="1"/>
</dbReference>
<dbReference type="STRING" id="679936.Sulac_0712"/>
<dbReference type="InterPro" id="IPR007492">
    <property type="entry name" value="LytTR_DNA-bd_dom"/>
</dbReference>
<dbReference type="InterPro" id="IPR001789">
    <property type="entry name" value="Sig_transdc_resp-reg_receiver"/>
</dbReference>
<dbReference type="SMART" id="SM00448">
    <property type="entry name" value="REC"/>
    <property type="match status" value="1"/>
</dbReference>
<dbReference type="PROSITE" id="PS50930">
    <property type="entry name" value="HTH_LYTTR"/>
    <property type="match status" value="1"/>
</dbReference>
<dbReference type="PROSITE" id="PS50110">
    <property type="entry name" value="RESPONSE_REGULATORY"/>
    <property type="match status" value="1"/>
</dbReference>
<evidence type="ECO:0000313" key="7">
    <source>
        <dbReference type="Proteomes" id="UP000005439"/>
    </source>
</evidence>
<feature type="modified residue" description="4-aspartylphosphate" evidence="3">
    <location>
        <position position="55"/>
    </location>
</feature>
<dbReference type="EMBL" id="CP003179">
    <property type="protein sequence ID" value="AEW04219.1"/>
    <property type="molecule type" value="Genomic_DNA"/>
</dbReference>
<evidence type="ECO:0000256" key="2">
    <source>
        <dbReference type="ARBA" id="ARBA00024867"/>
    </source>
</evidence>
<keyword evidence="3" id="KW-0597">Phosphoprotein</keyword>
<dbReference type="PATRIC" id="fig|679936.5.peg.762"/>
<evidence type="ECO:0000256" key="3">
    <source>
        <dbReference type="PROSITE-ProRule" id="PRU00169"/>
    </source>
</evidence>
<evidence type="ECO:0000259" key="5">
    <source>
        <dbReference type="PROSITE" id="PS50930"/>
    </source>
</evidence>
<dbReference type="Pfam" id="PF04397">
    <property type="entry name" value="LytTR"/>
    <property type="match status" value="1"/>
</dbReference>
<dbReference type="Gene3D" id="2.40.50.1020">
    <property type="entry name" value="LytTr DNA-binding domain"/>
    <property type="match status" value="1"/>
</dbReference>
<evidence type="ECO:0000259" key="4">
    <source>
        <dbReference type="PROSITE" id="PS50110"/>
    </source>
</evidence>
<proteinExistence type="predicted"/>
<feature type="domain" description="HTH LytTR-type" evidence="5">
    <location>
        <begin position="148"/>
        <end position="243"/>
    </location>
</feature>
<gene>
    <name evidence="6" type="ordered locus">Sulac_0712</name>
</gene>
<reference evidence="7" key="1">
    <citation type="submission" date="2011-12" db="EMBL/GenBank/DDBJ databases">
        <title>The complete genome of chromosome of Sulfobacillus acidophilus DSM 10332.</title>
        <authorList>
            <person name="Lucas S."/>
            <person name="Han J."/>
            <person name="Lapidus A."/>
            <person name="Bruce D."/>
            <person name="Goodwin L."/>
            <person name="Pitluck S."/>
            <person name="Peters L."/>
            <person name="Kyrpides N."/>
            <person name="Mavromatis K."/>
            <person name="Ivanova N."/>
            <person name="Mikhailova N."/>
            <person name="Chertkov O."/>
            <person name="Saunders E."/>
            <person name="Detter J.C."/>
            <person name="Tapia R."/>
            <person name="Han C."/>
            <person name="Land M."/>
            <person name="Hauser L."/>
            <person name="Markowitz V."/>
            <person name="Cheng J.-F."/>
            <person name="Hugenholtz P."/>
            <person name="Woyke T."/>
            <person name="Wu D."/>
            <person name="Pukall R."/>
            <person name="Gehrich-Schroeter G."/>
            <person name="Schneider S."/>
            <person name="Klenk H.-P."/>
            <person name="Eisen J.A."/>
        </authorList>
    </citation>
    <scope>NUCLEOTIDE SEQUENCE [LARGE SCALE GENOMIC DNA]</scope>
    <source>
        <strain evidence="7">ATCC 700253 / DSM 10332 / NAL</strain>
    </source>
</reference>
<dbReference type="AlphaFoldDB" id="G8U0J7"/>
<feature type="domain" description="Response regulatory" evidence="4">
    <location>
        <begin position="3"/>
        <end position="118"/>
    </location>
</feature>
<dbReference type="GO" id="GO:0003677">
    <property type="term" value="F:DNA binding"/>
    <property type="evidence" value="ECO:0007669"/>
    <property type="project" value="InterPro"/>
</dbReference>
<name>G8U0J7_SULAD</name>
<dbReference type="SMART" id="SM00850">
    <property type="entry name" value="LytTR"/>
    <property type="match status" value="1"/>
</dbReference>
<reference evidence="6 7" key="2">
    <citation type="journal article" date="2012" name="Stand. Genomic Sci.">
        <title>Complete genome sequence of the moderately thermophilic mineral-sulfide-oxidizing firmicute Sulfobacillus acidophilus type strain (NAL(T)).</title>
        <authorList>
            <person name="Anderson I."/>
            <person name="Chertkov O."/>
            <person name="Chen A."/>
            <person name="Saunders E."/>
            <person name="Lapidus A."/>
            <person name="Nolan M."/>
            <person name="Lucas S."/>
            <person name="Hammon N."/>
            <person name="Deshpande S."/>
            <person name="Cheng J.F."/>
            <person name="Han C."/>
            <person name="Tapia R."/>
            <person name="Goodwin L.A."/>
            <person name="Pitluck S."/>
            <person name="Liolios K."/>
            <person name="Pagani I."/>
            <person name="Ivanova N."/>
            <person name="Mikhailova N."/>
            <person name="Pati A."/>
            <person name="Palaniappan K."/>
            <person name="Land M."/>
            <person name="Pan C."/>
            <person name="Rohde M."/>
            <person name="Pukall R."/>
            <person name="Goker M."/>
            <person name="Detter J.C."/>
            <person name="Woyke T."/>
            <person name="Bristow J."/>
            <person name="Eisen J.A."/>
            <person name="Markowitz V."/>
            <person name="Hugenholtz P."/>
            <person name="Kyrpides N.C."/>
            <person name="Klenk H.P."/>
            <person name="Mavromatis K."/>
        </authorList>
    </citation>
    <scope>NUCLEOTIDE SEQUENCE [LARGE SCALE GENOMIC DNA]</scope>
    <source>
        <strain evidence="7">ATCC 700253 / DSM 10332 / NAL</strain>
    </source>
</reference>
<accession>G8U0J7</accession>
<evidence type="ECO:0000313" key="6">
    <source>
        <dbReference type="EMBL" id="AEW04219.1"/>
    </source>
</evidence>
<keyword evidence="7" id="KW-1185">Reference proteome</keyword>
<comment type="function">
    <text evidence="2">May play the central regulatory role in sporulation. It may be an element of the effector pathway responsible for the activation of sporulation genes in response to nutritional stress. Spo0A may act in concert with spo0H (a sigma factor) to control the expression of some genes that are critical to the sporulation process.</text>
</comment>
<dbReference type="Proteomes" id="UP000005439">
    <property type="component" value="Chromosome"/>
</dbReference>
<organism evidence="6 7">
    <name type="scientific">Sulfobacillus acidophilus (strain ATCC 700253 / DSM 10332 / NAL)</name>
    <dbReference type="NCBI Taxonomy" id="679936"/>
    <lineage>
        <taxon>Bacteria</taxon>
        <taxon>Bacillati</taxon>
        <taxon>Bacillota</taxon>
        <taxon>Clostridia</taxon>
        <taxon>Eubacteriales</taxon>
        <taxon>Clostridiales Family XVII. Incertae Sedis</taxon>
        <taxon>Sulfobacillus</taxon>
    </lineage>
</organism>
<dbReference type="PANTHER" id="PTHR37299:SF1">
    <property type="entry name" value="STAGE 0 SPORULATION PROTEIN A HOMOLOG"/>
    <property type="match status" value="1"/>
</dbReference>
<dbReference type="Pfam" id="PF00072">
    <property type="entry name" value="Response_reg"/>
    <property type="match status" value="1"/>
</dbReference>
<dbReference type="InterPro" id="IPR046947">
    <property type="entry name" value="LytR-like"/>
</dbReference>
<dbReference type="HOGENOM" id="CLU_000445_14_1_9"/>
<evidence type="ECO:0000256" key="1">
    <source>
        <dbReference type="ARBA" id="ARBA00018672"/>
    </source>
</evidence>
<dbReference type="GO" id="GO:0000156">
    <property type="term" value="F:phosphorelay response regulator activity"/>
    <property type="evidence" value="ECO:0007669"/>
    <property type="project" value="InterPro"/>
</dbReference>
<dbReference type="SUPFAM" id="SSF52172">
    <property type="entry name" value="CheY-like"/>
    <property type="match status" value="1"/>
</dbReference>
<protein>
    <recommendedName>
        <fullName evidence="1">Stage 0 sporulation protein A homolog</fullName>
    </recommendedName>
</protein>
<dbReference type="KEGG" id="sap:Sulac_0712"/>
<sequence>MLKALIVEDEAPARLELRYLLQPYQDRIQIVGEATNVPEAKALIDAIDYDVVFLDVSMPGATGMDLGAELKEKHPELKIVFVSAYDHYAVEAFSVQAVDYLLKPVSPERMGETVRRLLEVSGDNARPARTAQPPLEWVPCEFHGHTAPIAVSDIIYVVAERETIYVCTTDNRYPTRFTLGELEERLPDHFMRTHRSFIANLRQVREIMPYFNGTYLLKMKDKAQSEVIVSRSNVRRVKEIFNIA</sequence>
<dbReference type="InterPro" id="IPR011006">
    <property type="entry name" value="CheY-like_superfamily"/>
</dbReference>
<dbReference type="Gene3D" id="3.40.50.2300">
    <property type="match status" value="1"/>
</dbReference>